<accession>A0A848NAB3</accession>
<dbReference type="RefSeq" id="WP_169322213.1">
    <property type="nucleotide sequence ID" value="NZ_JABCJF010000010.1"/>
</dbReference>
<comment type="caution">
    <text evidence="2">The sequence shown here is derived from an EMBL/GenBank/DDBJ whole genome shotgun (WGS) entry which is preliminary data.</text>
</comment>
<name>A0A848NAB3_9FLAO</name>
<gene>
    <name evidence="2" type="ORF">HIO71_16085</name>
</gene>
<organism evidence="2 3">
    <name type="scientific">Chryseobacterium aquaticum</name>
    <dbReference type="NCBI Taxonomy" id="452084"/>
    <lineage>
        <taxon>Bacteria</taxon>
        <taxon>Pseudomonadati</taxon>
        <taxon>Bacteroidota</taxon>
        <taxon>Flavobacteriia</taxon>
        <taxon>Flavobacteriales</taxon>
        <taxon>Weeksellaceae</taxon>
        <taxon>Chryseobacterium group</taxon>
        <taxon>Chryseobacterium</taxon>
    </lineage>
</organism>
<reference evidence="2 3" key="1">
    <citation type="submission" date="2020-04" db="EMBL/GenBank/DDBJ databases">
        <title>Genome analysis and antimicrobial resistance characteristics of Chryseobacterium aquaticum isolated from farmed salmonids.</title>
        <authorList>
            <person name="Saticioglu I.B."/>
            <person name="Duman M."/>
            <person name="Altun S."/>
        </authorList>
    </citation>
    <scope>NUCLEOTIDE SEQUENCE [LARGE SCALE GENOMIC DNA]</scope>
    <source>
        <strain evidence="2 3">C-174</strain>
    </source>
</reference>
<evidence type="ECO:0000313" key="3">
    <source>
        <dbReference type="Proteomes" id="UP000548067"/>
    </source>
</evidence>
<dbReference type="Proteomes" id="UP000548067">
    <property type="component" value="Unassembled WGS sequence"/>
</dbReference>
<evidence type="ECO:0008006" key="4">
    <source>
        <dbReference type="Google" id="ProtNLM"/>
    </source>
</evidence>
<feature type="signal peptide" evidence="1">
    <location>
        <begin position="1"/>
        <end position="22"/>
    </location>
</feature>
<protein>
    <recommendedName>
        <fullName evidence="4">PA14 domain-containing protein</fullName>
    </recommendedName>
</protein>
<evidence type="ECO:0000313" key="2">
    <source>
        <dbReference type="EMBL" id="NMR35698.1"/>
    </source>
</evidence>
<proteinExistence type="predicted"/>
<keyword evidence="1" id="KW-0732">Signal</keyword>
<feature type="chain" id="PRO_5032585963" description="PA14 domain-containing protein" evidence="1">
    <location>
        <begin position="23"/>
        <end position="1451"/>
    </location>
</feature>
<evidence type="ECO:0000256" key="1">
    <source>
        <dbReference type="SAM" id="SignalP"/>
    </source>
</evidence>
<sequence length="1451" mass="152912">MKKFNRKLNCFCALLMTVMVFAQSTLKKSAVDALGNPITTVQQGDNIKYVVEVTNTAATSPASTVSLRDTADPFQSYIPGSIQVPNGWSSANPTVGQLSNKLMATWNPSTLPGSYGTNMAPIYGTNSFGGQVPISTNSSINVAGSGDGFDPVTFRFPNGNLAVATINHHAGSASILCGEFATGGANCLGNYLNDNAVGSMNIGSRATGYSWRWAISGNRIFYPATAVGDATFNTPGIGCLDFSNNKLEKCYTGTSPRVLKDAAFFQATAPGGADFTQFVGVVNKAGKICTVWANANNTSASARRNELRVGCVDPLTMDIVSDETIVVSPASALLANSAVGISVNNSSFGAGESHNNVVEQLPGDNWAVSFRQNYRLATAPATTITENAFICLKSNPGSGATTNCDGTPITYLTSVKVAKNTNGTNATTNVPGNYTGQGMGILPSLDATGNVNGVCVEFGDRQCYDTNGTIIPGKLASTSLVFPGNSSSYDVVGLGKPYLLTYTWSWADTSYCFDWSTNAPCANTTPFSANTAYGSKAFVEDGSMCLVTYGHNAQWNLFSIDKTATGGQFTSGGCILNYTPTQRFKITDPSANFCNPATNVTKWTTVDLKSLPIQSGSVLNFYSSTGTLIATVPVPATNTANSTATVTIPVAVDYALYPTLDIELDLNGVNATAISNAELYTNYQTNDGSKPQICYDVTIANCPTNRQSTNSVTVSGGSTGTANINNTNQYLTCSIDDADGDGISDIDDVDDDNDGILDSVESPCLNNVAVPNPNPATSVTNSGLTINIAVNNGTTSSITDSGVGFAGIQPAQGAIFTYTFSPLTRNLKLWFADLDNREYLKVNYYDKDGNRIADMLPYITTDVGAAKNLSYDAAYGLLIDPTNNAGGTNNASTQYLEVTTPFAISKVEVTYNATRKDGTAYGSTANTPEIYIKGLCVSKDSDNDGVPDYLDLDSDGDGCSDAREGGANITTSQLVTAAGTVNGGSTTVNQNLCALTTCVSTTGANIGLPQFTTLPTGYSNTTGQSVGSSVENFKNDCIDSDADGVPDWQDIDDDNDGILDTDEGICSQSLSLSTTGWKGYVYDRASGDSWATVSGSTTFPTPEYSQIATFDYNEYQNTSDAFDVRFDTDNGLNNSNPNISNYQGTTIPASGNTNNDFAVFFTKTITNLEEGIYTFNLEYGDDHILVYKNGTKLNEKRNAYTSVPINNFATISVVAGDVISILAVEEFTFNTRVDMNAFKTSGSCLSTDTDGDGIPNYLDLDSDADGCSDAIEGGANITTSQLVTAAVTVSGGSTTVNQNLCALTTCVSTTGSNIGLPQFTTLPTGYNNTTGQTIGSSQDNSVNSCFCFKPGILDAGNTYPTKHGITALGRAGADNENWPMTRQSAWTVLESKEKGFVVNRVATTAGLANITNPVEGMMVYDEQADCLKIYTLKTGDSAMAWHCFTTPACPD</sequence>
<dbReference type="EMBL" id="JABCJF010000010">
    <property type="protein sequence ID" value="NMR35698.1"/>
    <property type="molecule type" value="Genomic_DNA"/>
</dbReference>